<dbReference type="CDD" id="cd00773">
    <property type="entry name" value="HisRS-like_core"/>
    <property type="match status" value="1"/>
</dbReference>
<dbReference type="PIRSF" id="PIRSF001549">
    <property type="entry name" value="His-tRNA_synth"/>
    <property type="match status" value="1"/>
</dbReference>
<dbReference type="Pfam" id="PF13393">
    <property type="entry name" value="tRNA-synt_His"/>
    <property type="match status" value="1"/>
</dbReference>
<dbReference type="InterPro" id="IPR041715">
    <property type="entry name" value="HisRS-like_core"/>
</dbReference>
<feature type="binding site" evidence="6">
    <location>
        <position position="131"/>
    </location>
    <ligand>
        <name>L-histidine</name>
        <dbReference type="ChEBI" id="CHEBI:57595"/>
    </ligand>
</feature>
<name>A0A3A4ZL97_UNCKA</name>
<dbReference type="Gene3D" id="3.30.930.10">
    <property type="entry name" value="Bira Bifunctional Protein, Domain 2"/>
    <property type="match status" value="1"/>
</dbReference>
<evidence type="ECO:0000256" key="4">
    <source>
        <dbReference type="ARBA" id="ARBA00047639"/>
    </source>
</evidence>
<evidence type="ECO:0000259" key="7">
    <source>
        <dbReference type="PROSITE" id="PS50862"/>
    </source>
</evidence>
<comment type="subunit">
    <text evidence="5">Homodimer.</text>
</comment>
<comment type="catalytic activity">
    <reaction evidence="4 5">
        <text>tRNA(His) + L-histidine + ATP = L-histidyl-tRNA(His) + AMP + diphosphate + H(+)</text>
        <dbReference type="Rhea" id="RHEA:17313"/>
        <dbReference type="Rhea" id="RHEA-COMP:9665"/>
        <dbReference type="Rhea" id="RHEA-COMP:9689"/>
        <dbReference type="ChEBI" id="CHEBI:15378"/>
        <dbReference type="ChEBI" id="CHEBI:30616"/>
        <dbReference type="ChEBI" id="CHEBI:33019"/>
        <dbReference type="ChEBI" id="CHEBI:57595"/>
        <dbReference type="ChEBI" id="CHEBI:78442"/>
        <dbReference type="ChEBI" id="CHEBI:78527"/>
        <dbReference type="ChEBI" id="CHEBI:456215"/>
        <dbReference type="EC" id="6.1.1.21"/>
    </reaction>
</comment>
<keyword evidence="5" id="KW-0963">Cytoplasm</keyword>
<organism evidence="8 9">
    <name type="scientific">candidate division WWE3 bacterium</name>
    <dbReference type="NCBI Taxonomy" id="2053526"/>
    <lineage>
        <taxon>Bacteria</taxon>
        <taxon>Katanobacteria</taxon>
    </lineage>
</organism>
<dbReference type="InterPro" id="IPR015807">
    <property type="entry name" value="His-tRNA-ligase"/>
</dbReference>
<dbReference type="EMBL" id="QZJF01000013">
    <property type="protein sequence ID" value="RJR27296.1"/>
    <property type="molecule type" value="Genomic_DNA"/>
</dbReference>
<dbReference type="InterPro" id="IPR006195">
    <property type="entry name" value="aa-tRNA-synth_II"/>
</dbReference>
<dbReference type="PROSITE" id="PS50862">
    <property type="entry name" value="AA_TRNA_LIGASE_II"/>
    <property type="match status" value="1"/>
</dbReference>
<dbReference type="PANTHER" id="PTHR43707:SF1">
    <property type="entry name" value="HISTIDINE--TRNA LIGASE, MITOCHONDRIAL-RELATED"/>
    <property type="match status" value="1"/>
</dbReference>
<dbReference type="SUPFAM" id="SSF55681">
    <property type="entry name" value="Class II aaRS and biotin synthetases"/>
    <property type="match status" value="1"/>
</dbReference>
<dbReference type="HAMAP" id="MF_00127">
    <property type="entry name" value="His_tRNA_synth"/>
    <property type="match status" value="1"/>
</dbReference>
<dbReference type="SUPFAM" id="SSF52954">
    <property type="entry name" value="Class II aaRS ABD-related"/>
    <property type="match status" value="1"/>
</dbReference>
<dbReference type="GO" id="GO:0004821">
    <property type="term" value="F:histidine-tRNA ligase activity"/>
    <property type="evidence" value="ECO:0007669"/>
    <property type="project" value="UniProtKB-UniRule"/>
</dbReference>
<evidence type="ECO:0000256" key="3">
    <source>
        <dbReference type="ARBA" id="ARBA00023146"/>
    </source>
</evidence>
<feature type="domain" description="Aminoacyl-transfer RNA synthetases class-II family profile" evidence="7">
    <location>
        <begin position="16"/>
        <end position="267"/>
    </location>
</feature>
<feature type="binding site" evidence="6">
    <location>
        <position position="117"/>
    </location>
    <ligand>
        <name>L-histidine</name>
        <dbReference type="ChEBI" id="CHEBI:57595"/>
    </ligand>
</feature>
<evidence type="ECO:0000313" key="9">
    <source>
        <dbReference type="Proteomes" id="UP000265540"/>
    </source>
</evidence>
<dbReference type="InterPro" id="IPR004154">
    <property type="entry name" value="Anticodon-bd"/>
</dbReference>
<dbReference type="Gene3D" id="3.40.50.800">
    <property type="entry name" value="Anticodon-binding domain"/>
    <property type="match status" value="1"/>
</dbReference>
<evidence type="ECO:0000313" key="8">
    <source>
        <dbReference type="EMBL" id="RJR27296.1"/>
    </source>
</evidence>
<dbReference type="GO" id="GO:0005524">
    <property type="term" value="F:ATP binding"/>
    <property type="evidence" value="ECO:0007669"/>
    <property type="project" value="UniProtKB-UniRule"/>
</dbReference>
<dbReference type="AlphaFoldDB" id="A0A3A4ZL97"/>
<feature type="binding site" evidence="6">
    <location>
        <begin position="87"/>
        <end position="89"/>
    </location>
    <ligand>
        <name>L-histidine</name>
        <dbReference type="ChEBI" id="CHEBI:57595"/>
    </ligand>
</feature>
<accession>A0A3A4ZL97</accession>
<dbReference type="GO" id="GO:0006427">
    <property type="term" value="P:histidyl-tRNA aminoacylation"/>
    <property type="evidence" value="ECO:0007669"/>
    <property type="project" value="UniProtKB-UniRule"/>
</dbReference>
<dbReference type="InterPro" id="IPR004516">
    <property type="entry name" value="HisRS/HisZ"/>
</dbReference>
<evidence type="ECO:0000256" key="2">
    <source>
        <dbReference type="ARBA" id="ARBA00022741"/>
    </source>
</evidence>
<keyword evidence="5 8" id="KW-0436">Ligase</keyword>
<comment type="subcellular location">
    <subcellularLocation>
        <location evidence="5">Cytoplasm</location>
    </subcellularLocation>
</comment>
<keyword evidence="5" id="KW-0648">Protein biosynthesis</keyword>
<feature type="binding site" evidence="6">
    <location>
        <position position="279"/>
    </location>
    <ligand>
        <name>L-histidine</name>
        <dbReference type="ChEBI" id="CHEBI:57595"/>
    </ligand>
</feature>
<comment type="caution">
    <text evidence="8">The sequence shown here is derived from an EMBL/GenBank/DDBJ whole genome shotgun (WGS) entry which is preliminary data.</text>
</comment>
<dbReference type="EC" id="6.1.1.21" evidence="5"/>
<comment type="similarity">
    <text evidence="1 5">Belongs to the class-II aminoacyl-tRNA synthetase family.</text>
</comment>
<dbReference type="NCBIfam" id="TIGR00442">
    <property type="entry name" value="hisS"/>
    <property type="match status" value="1"/>
</dbReference>
<keyword evidence="3 5" id="KW-0030">Aminoacyl-tRNA synthetase</keyword>
<protein>
    <recommendedName>
        <fullName evidence="5">Histidine--tRNA ligase</fullName>
        <ecNumber evidence="5">6.1.1.21</ecNumber>
    </recommendedName>
    <alternativeName>
        <fullName evidence="5">Histidyl-tRNA synthetase</fullName>
        <shortName evidence="5">HisRS</shortName>
    </alternativeName>
</protein>
<keyword evidence="5" id="KW-0067">ATP-binding</keyword>
<dbReference type="InterPro" id="IPR036621">
    <property type="entry name" value="Anticodon-bd_dom_sf"/>
</dbReference>
<dbReference type="InterPro" id="IPR045864">
    <property type="entry name" value="aa-tRNA-synth_II/BPL/LPL"/>
</dbReference>
<evidence type="ECO:0000256" key="5">
    <source>
        <dbReference type="HAMAP-Rule" id="MF_00127"/>
    </source>
</evidence>
<keyword evidence="2 5" id="KW-0547">Nucleotide-binding</keyword>
<evidence type="ECO:0000256" key="6">
    <source>
        <dbReference type="PIRSR" id="PIRSR001549-1"/>
    </source>
</evidence>
<dbReference type="GO" id="GO:0005737">
    <property type="term" value="C:cytoplasm"/>
    <property type="evidence" value="ECO:0007669"/>
    <property type="project" value="UniProtKB-SubCell"/>
</dbReference>
<dbReference type="Pfam" id="PF03129">
    <property type="entry name" value="HGTP_anticodon"/>
    <property type="match status" value="1"/>
</dbReference>
<evidence type="ECO:0000256" key="1">
    <source>
        <dbReference type="ARBA" id="ARBA00008226"/>
    </source>
</evidence>
<dbReference type="Proteomes" id="UP000265540">
    <property type="component" value="Unassembled WGS sequence"/>
</dbReference>
<proteinExistence type="inferred from homology"/>
<gene>
    <name evidence="5" type="primary">hisS</name>
    <name evidence="8" type="ORF">C4561_02600</name>
</gene>
<sequence>MVISMKEKLQTQPYIGARDFYPAEMQIRNYIFDTWKRVCVRYGFEEYDFPILEPLEIFAAKTGEEIVKNQLFSFEDQSGRKLAIRPELTPGTVRMIAQKYNQLPKPIKWFMIGNNWRYERPQLGRGREFYQLEANIFGITEITADFEIFQLIIDLMKEFGADESMFSLKYSDRKLISALLSGTLELDENMAATARRLMDKRKKMTSISFADECKKYGLDEKQISLLEQFMNSTFDDLQNIIPEQILSNNQGYADLLKLRATLSEFDLDKYCMFDPGIIRGFDYSDGLVYEVFDKNPKNRRSLFGGERFDKLIEIFGAFDMAATGFAMGDWTLVEFLRNWNLLPRLQCEVEYFITTWPDEDPRFLKYSLKTAEELRSNKKSVFVWTQTGTKLDKQLKYADKKGYRYALIAGEDELKEQKITLKDLSTGTQTTLDFNEFLKQL</sequence>
<dbReference type="PANTHER" id="PTHR43707">
    <property type="entry name" value="HISTIDYL-TRNA SYNTHETASE"/>
    <property type="match status" value="1"/>
</dbReference>
<reference evidence="8 9" key="1">
    <citation type="journal article" date="2017" name="ISME J.">
        <title>Energy and carbon metabolisms in a deep terrestrial subsurface fluid microbial community.</title>
        <authorList>
            <person name="Momper L."/>
            <person name="Jungbluth S.P."/>
            <person name="Lee M.D."/>
            <person name="Amend J.P."/>
        </authorList>
    </citation>
    <scope>NUCLEOTIDE SEQUENCE [LARGE SCALE GENOMIC DNA]</scope>
    <source>
        <strain evidence="8">SURF_46</strain>
    </source>
</reference>